<reference evidence="1" key="1">
    <citation type="submission" date="2021-06" db="EMBL/GenBank/DDBJ databases">
        <authorList>
            <person name="Kallberg Y."/>
            <person name="Tangrot J."/>
            <person name="Rosling A."/>
        </authorList>
    </citation>
    <scope>NUCLEOTIDE SEQUENCE</scope>
    <source>
        <strain evidence="1">MA461A</strain>
    </source>
</reference>
<dbReference type="EMBL" id="CAJVQC010156632">
    <property type="protein sequence ID" value="CAG8847577.1"/>
    <property type="molecule type" value="Genomic_DNA"/>
</dbReference>
<comment type="caution">
    <text evidence="1">The sequence shown here is derived from an EMBL/GenBank/DDBJ whole genome shotgun (WGS) entry which is preliminary data.</text>
</comment>
<feature type="non-terminal residue" evidence="1">
    <location>
        <position position="1"/>
    </location>
</feature>
<proteinExistence type="predicted"/>
<protein>
    <submittedName>
        <fullName evidence="1">22886_t:CDS:1</fullName>
    </submittedName>
</protein>
<organism evidence="1 2">
    <name type="scientific">Racocetra persica</name>
    <dbReference type="NCBI Taxonomy" id="160502"/>
    <lineage>
        <taxon>Eukaryota</taxon>
        <taxon>Fungi</taxon>
        <taxon>Fungi incertae sedis</taxon>
        <taxon>Mucoromycota</taxon>
        <taxon>Glomeromycotina</taxon>
        <taxon>Glomeromycetes</taxon>
        <taxon>Diversisporales</taxon>
        <taxon>Gigasporaceae</taxon>
        <taxon>Racocetra</taxon>
    </lineage>
</organism>
<evidence type="ECO:0000313" key="2">
    <source>
        <dbReference type="Proteomes" id="UP000789920"/>
    </source>
</evidence>
<evidence type="ECO:0000313" key="1">
    <source>
        <dbReference type="EMBL" id="CAG8847577.1"/>
    </source>
</evidence>
<gene>
    <name evidence="1" type="ORF">RPERSI_LOCUS34702</name>
</gene>
<keyword evidence="2" id="KW-1185">Reference proteome</keyword>
<dbReference type="Proteomes" id="UP000789920">
    <property type="component" value="Unassembled WGS sequence"/>
</dbReference>
<sequence>RGYSLDFNKYIASKTYVYQNIHLIEVFKETWLIDTIQSFLETCVCGILDFLFIR</sequence>
<name>A0ACA9SUD8_9GLOM</name>
<accession>A0ACA9SUD8</accession>
<feature type="non-terminal residue" evidence="1">
    <location>
        <position position="54"/>
    </location>
</feature>